<dbReference type="EMBL" id="JAENIB010000053">
    <property type="protein sequence ID" value="MBK1936204.1"/>
    <property type="molecule type" value="Genomic_DNA"/>
</dbReference>
<dbReference type="EMBL" id="JAGEMX010000042">
    <property type="protein sequence ID" value="MBO1835721.1"/>
    <property type="molecule type" value="Genomic_DNA"/>
</dbReference>
<keyword evidence="5" id="KW-1185">Reference proteome</keyword>
<gene>
    <name evidence="3" type="ORF">J4M89_40780</name>
    <name evidence="2" type="ORF">JIN94_40705</name>
</gene>
<feature type="region of interest" description="Disordered" evidence="1">
    <location>
        <begin position="1"/>
        <end position="45"/>
    </location>
</feature>
<dbReference type="RefSeq" id="WP_157644954.1">
    <property type="nucleotide sequence ID" value="NZ_CP046609.1"/>
</dbReference>
<sequence length="45" mass="5060">MANANSKSRPKKLKQYPEVELTLGNKPDLPQDGQPYMPLSNAFEI</sequence>
<evidence type="ECO:0000256" key="1">
    <source>
        <dbReference type="SAM" id="MobiDB-lite"/>
    </source>
</evidence>
<accession>A0AAP1VDI4</accession>
<comment type="caution">
    <text evidence="2">The sequence shown here is derived from an EMBL/GenBank/DDBJ whole genome shotgun (WGS) entry which is preliminary data.</text>
</comment>
<dbReference type="Proteomes" id="UP000611459">
    <property type="component" value="Unassembled WGS sequence"/>
</dbReference>
<proteinExistence type="predicted"/>
<protein>
    <submittedName>
        <fullName evidence="2">Uncharacterized protein</fullName>
    </submittedName>
</protein>
<evidence type="ECO:0000313" key="2">
    <source>
        <dbReference type="EMBL" id="MBK1936204.1"/>
    </source>
</evidence>
<reference evidence="2" key="1">
    <citation type="submission" date="2021-01" db="EMBL/GenBank/DDBJ databases">
        <title>Outbreak of Burkholderia contaminns endophthalmitis traced to a clinical ventilation system.</title>
        <authorList>
            <person name="Lipuma J."/>
            <person name="Spilker T."/>
            <person name="Kratholm J."/>
        </authorList>
    </citation>
    <scope>NUCLEOTIDE SEQUENCE</scope>
    <source>
        <strain evidence="2">HI4954</strain>
    </source>
</reference>
<dbReference type="Proteomes" id="UP000664048">
    <property type="component" value="Unassembled WGS sequence"/>
</dbReference>
<evidence type="ECO:0000313" key="3">
    <source>
        <dbReference type="EMBL" id="MBO1835721.1"/>
    </source>
</evidence>
<name>A0AAP1VDI4_9BURK</name>
<organism evidence="2 4">
    <name type="scientific">Burkholderia contaminans</name>
    <dbReference type="NCBI Taxonomy" id="488447"/>
    <lineage>
        <taxon>Bacteria</taxon>
        <taxon>Pseudomonadati</taxon>
        <taxon>Pseudomonadota</taxon>
        <taxon>Betaproteobacteria</taxon>
        <taxon>Burkholderiales</taxon>
        <taxon>Burkholderiaceae</taxon>
        <taxon>Burkholderia</taxon>
        <taxon>Burkholderia cepacia complex</taxon>
    </lineage>
</organism>
<evidence type="ECO:0000313" key="4">
    <source>
        <dbReference type="Proteomes" id="UP000611459"/>
    </source>
</evidence>
<reference evidence="3 5" key="2">
    <citation type="submission" date="2021-03" db="EMBL/GenBank/DDBJ databases">
        <title>Clinical course, treatment and visual outcome of an outbreak of Burkholderia contaminans endophthalmitis following cataract surgery.</title>
        <authorList>
            <person name="Lind C."/>
            <person name="Olsen K."/>
            <person name="Angelsen N.K."/>
            <person name="Krefting E.A."/>
            <person name="Fossen K."/>
            <person name="Gravningen K."/>
            <person name="Depoorter E."/>
            <person name="Vandamme P."/>
            <person name="Bertelsen G."/>
        </authorList>
    </citation>
    <scope>NUCLEOTIDE SEQUENCE [LARGE SCALE GENOMIC DNA]</scope>
    <source>
        <strain evidence="3 5">51242556</strain>
    </source>
</reference>
<evidence type="ECO:0000313" key="5">
    <source>
        <dbReference type="Proteomes" id="UP000664048"/>
    </source>
</evidence>
<dbReference type="AlphaFoldDB" id="A0AAP1VDI4"/>